<dbReference type="Pfam" id="PF25919">
    <property type="entry name" value="BSH_CusB"/>
    <property type="match status" value="1"/>
</dbReference>
<accession>A0ABV9NHF6</accession>
<dbReference type="NCBIfam" id="TIGR01730">
    <property type="entry name" value="RND_mfp"/>
    <property type="match status" value="1"/>
</dbReference>
<dbReference type="PANTHER" id="PTHR30097:SF15">
    <property type="entry name" value="CATION EFFLUX SYSTEM PROTEIN CUSB"/>
    <property type="match status" value="1"/>
</dbReference>
<dbReference type="InterPro" id="IPR051909">
    <property type="entry name" value="MFP_Cation_Efflux"/>
</dbReference>
<dbReference type="Pfam" id="PF25869">
    <property type="entry name" value="3HB_CusB"/>
    <property type="match status" value="1"/>
</dbReference>
<dbReference type="RefSeq" id="WP_371395208.1">
    <property type="nucleotide sequence ID" value="NZ_CP163422.1"/>
</dbReference>
<dbReference type="Gene3D" id="2.40.30.170">
    <property type="match status" value="1"/>
</dbReference>
<dbReference type="InterPro" id="IPR058792">
    <property type="entry name" value="Beta-barrel_RND_2"/>
</dbReference>
<organism evidence="9 10">
    <name type="scientific">Glycocaulis abyssi</name>
    <dbReference type="NCBI Taxonomy" id="1433403"/>
    <lineage>
        <taxon>Bacteria</taxon>
        <taxon>Pseudomonadati</taxon>
        <taxon>Pseudomonadota</taxon>
        <taxon>Alphaproteobacteria</taxon>
        <taxon>Maricaulales</taxon>
        <taxon>Maricaulaceae</taxon>
        <taxon>Glycocaulis</taxon>
    </lineage>
</organism>
<dbReference type="Gene3D" id="2.40.420.20">
    <property type="match status" value="1"/>
</dbReference>
<evidence type="ECO:0000259" key="8">
    <source>
        <dbReference type="Pfam" id="PF25954"/>
    </source>
</evidence>
<evidence type="ECO:0000259" key="7">
    <source>
        <dbReference type="Pfam" id="PF25919"/>
    </source>
</evidence>
<dbReference type="InterPro" id="IPR058790">
    <property type="entry name" value="BSH_CusB"/>
</dbReference>
<dbReference type="InterPro" id="IPR045800">
    <property type="entry name" value="HMBD"/>
</dbReference>
<evidence type="ECO:0000256" key="3">
    <source>
        <dbReference type="SAM" id="MobiDB-lite"/>
    </source>
</evidence>
<evidence type="ECO:0000256" key="1">
    <source>
        <dbReference type="ARBA" id="ARBA00009477"/>
    </source>
</evidence>
<evidence type="ECO:0000256" key="2">
    <source>
        <dbReference type="ARBA" id="ARBA00022448"/>
    </source>
</evidence>
<gene>
    <name evidence="9" type="ORF">ACFPB0_12595</name>
</gene>
<evidence type="ECO:0000256" key="4">
    <source>
        <dbReference type="SAM" id="SignalP"/>
    </source>
</evidence>
<evidence type="ECO:0000313" key="9">
    <source>
        <dbReference type="EMBL" id="MFC4726133.1"/>
    </source>
</evidence>
<comment type="caution">
    <text evidence="9">The sequence shown here is derived from an EMBL/GenBank/DDBJ whole genome shotgun (WGS) entry which is preliminary data.</text>
</comment>
<feature type="domain" description="CusB-like barrel-sandwich hybrid" evidence="7">
    <location>
        <begin position="112"/>
        <end position="226"/>
    </location>
</feature>
<protein>
    <submittedName>
        <fullName evidence="9">Efflux RND transporter periplasmic adaptor subunit</fullName>
    </submittedName>
</protein>
<feature type="chain" id="PRO_5047303749" evidence="4">
    <location>
        <begin position="22"/>
        <end position="561"/>
    </location>
</feature>
<dbReference type="InterPro" id="IPR006143">
    <property type="entry name" value="RND_pump_MFP"/>
</dbReference>
<dbReference type="EMBL" id="JBHSGQ010000007">
    <property type="protein sequence ID" value="MFC4726133.1"/>
    <property type="molecule type" value="Genomic_DNA"/>
</dbReference>
<feature type="signal peptide" evidence="4">
    <location>
        <begin position="1"/>
        <end position="21"/>
    </location>
</feature>
<evidence type="ECO:0000259" key="5">
    <source>
        <dbReference type="Pfam" id="PF19335"/>
    </source>
</evidence>
<dbReference type="Proteomes" id="UP001596024">
    <property type="component" value="Unassembled WGS sequence"/>
</dbReference>
<feature type="region of interest" description="Disordered" evidence="3">
    <location>
        <begin position="514"/>
        <end position="561"/>
    </location>
</feature>
<dbReference type="Pfam" id="PF19335">
    <property type="entry name" value="HMBD"/>
    <property type="match status" value="1"/>
</dbReference>
<keyword evidence="2" id="KW-0813">Transport</keyword>
<dbReference type="Gene3D" id="6.10.140.730">
    <property type="match status" value="1"/>
</dbReference>
<reference evidence="10" key="1">
    <citation type="journal article" date="2019" name="Int. J. Syst. Evol. Microbiol.">
        <title>The Global Catalogue of Microorganisms (GCM) 10K type strain sequencing project: providing services to taxonomists for standard genome sequencing and annotation.</title>
        <authorList>
            <consortium name="The Broad Institute Genomics Platform"/>
            <consortium name="The Broad Institute Genome Sequencing Center for Infectious Disease"/>
            <person name="Wu L."/>
            <person name="Ma J."/>
        </authorList>
    </citation>
    <scope>NUCLEOTIDE SEQUENCE [LARGE SCALE GENOMIC DNA]</scope>
    <source>
        <strain evidence="10">CCUG 62981</strain>
    </source>
</reference>
<dbReference type="SUPFAM" id="SSF111369">
    <property type="entry name" value="HlyD-like secretion proteins"/>
    <property type="match status" value="1"/>
</dbReference>
<dbReference type="PANTHER" id="PTHR30097">
    <property type="entry name" value="CATION EFFLUX SYSTEM PROTEIN CUSB"/>
    <property type="match status" value="1"/>
</dbReference>
<comment type="similarity">
    <text evidence="1">Belongs to the membrane fusion protein (MFP) (TC 8.A.1) family.</text>
</comment>
<dbReference type="Pfam" id="PF25954">
    <property type="entry name" value="Beta-barrel_RND_2"/>
    <property type="match status" value="1"/>
</dbReference>
<name>A0ABV9NHF6_9PROT</name>
<evidence type="ECO:0000259" key="6">
    <source>
        <dbReference type="Pfam" id="PF25869"/>
    </source>
</evidence>
<feature type="domain" description="Heavy metal binding" evidence="5">
    <location>
        <begin position="25"/>
        <end position="51"/>
    </location>
</feature>
<sequence>MALFVLVVAAISLSAPPAAIAQEQHYTCPMHPHYIASDPGTCPICGMDLVPMETGEADADMAAEGHERMTVRVPAETIQTMGVRIAPAEEALFGRQMRSFAAVTPDERARHAVSSRVAGWIETLDIRAVGDPVAPGDRLFTLYSPELVSAQQDYFAARAAGGRRADAAERRLRSLGVQPEVMARLRTRSEALHAIPVYAQAAGRVSDIAVAEGQYAGPGAAIMTVQDYSQVWLIVSVSEQDLPFLREGTPAQVTLPARPGETLSLAVDYIYPTVDTRTRTGQVRLIVPNPDGTLRPGAFADVVFEADQTRRLSVPSEAVLMDGTGSWIVVSLGEGRFQPRRAETGLTAGGRTEILTGVDAGEMVVVSGQFLIDSESSLRESFRRLQHAALPLALVTLSQSEQAVVDHVVDAALYLHEALVDGFDIQPGFLDPALDAARHIEERWAQTPLAAVMEAARPPLQAAQQSRTESGLQDALASLVGALDPWLMEGRPEHYREAGLVYLTDEESGRSWLQLGTAPRNPYGAGPVQATPWPDLSHRRAEAEDARSRETPERPDAGHVH</sequence>
<feature type="domain" description="CusB-like three alpha-helical bundle" evidence="6">
    <location>
        <begin position="146"/>
        <end position="188"/>
    </location>
</feature>
<keyword evidence="10" id="KW-1185">Reference proteome</keyword>
<feature type="compositionally biased region" description="Basic and acidic residues" evidence="3">
    <location>
        <begin position="536"/>
        <end position="561"/>
    </location>
</feature>
<feature type="domain" description="CusB-like beta-barrel" evidence="8">
    <location>
        <begin position="230"/>
        <end position="306"/>
    </location>
</feature>
<proteinExistence type="inferred from homology"/>
<dbReference type="InterPro" id="IPR058791">
    <property type="entry name" value="3HB_CusB"/>
</dbReference>
<keyword evidence="4" id="KW-0732">Signal</keyword>
<evidence type="ECO:0000313" key="10">
    <source>
        <dbReference type="Proteomes" id="UP001596024"/>
    </source>
</evidence>